<keyword evidence="3 5" id="KW-0687">Ribonucleoprotein</keyword>
<organism evidence="7">
    <name type="scientific">uncultured delta proteobacterium</name>
    <dbReference type="NCBI Taxonomy" id="34034"/>
    <lineage>
        <taxon>Bacteria</taxon>
        <taxon>Deltaproteobacteria</taxon>
        <taxon>environmental samples</taxon>
    </lineage>
</organism>
<dbReference type="GO" id="GO:0006412">
    <property type="term" value="P:translation"/>
    <property type="evidence" value="ECO:0007669"/>
    <property type="project" value="UniProtKB-UniRule"/>
</dbReference>
<evidence type="ECO:0000256" key="4">
    <source>
        <dbReference type="ARBA" id="ARBA00035178"/>
    </source>
</evidence>
<dbReference type="InterPro" id="IPR002677">
    <property type="entry name" value="Ribosomal_bL32"/>
</dbReference>
<name>A0A212KCD1_9DELT</name>
<dbReference type="GO" id="GO:0015934">
    <property type="term" value="C:large ribosomal subunit"/>
    <property type="evidence" value="ECO:0007669"/>
    <property type="project" value="InterPro"/>
</dbReference>
<evidence type="ECO:0000256" key="3">
    <source>
        <dbReference type="ARBA" id="ARBA00023274"/>
    </source>
</evidence>
<dbReference type="GO" id="GO:0003735">
    <property type="term" value="F:structural constituent of ribosome"/>
    <property type="evidence" value="ECO:0007669"/>
    <property type="project" value="InterPro"/>
</dbReference>
<evidence type="ECO:0000256" key="5">
    <source>
        <dbReference type="HAMAP-Rule" id="MF_00340"/>
    </source>
</evidence>
<dbReference type="NCBIfam" id="TIGR01031">
    <property type="entry name" value="rpmF_bact"/>
    <property type="match status" value="1"/>
</dbReference>
<dbReference type="HAMAP" id="MF_00340">
    <property type="entry name" value="Ribosomal_bL32"/>
    <property type="match status" value="1"/>
</dbReference>
<sequence length="59" mass="6496">MAVQQNKKSKSKKGMRRAHHHVAVPPVVFCKCGEATLPHSVCPACGTYRDRQVVPQPAE</sequence>
<evidence type="ECO:0000313" key="7">
    <source>
        <dbReference type="EMBL" id="SBW09341.1"/>
    </source>
</evidence>
<accession>A0A212KCD1</accession>
<dbReference type="EMBL" id="FLUQ01000005">
    <property type="protein sequence ID" value="SBW09341.1"/>
    <property type="molecule type" value="Genomic_DNA"/>
</dbReference>
<gene>
    <name evidence="5 7" type="primary">rpmF</name>
    <name evidence="7" type="ORF">KL86DPRO_50140</name>
</gene>
<proteinExistence type="inferred from homology"/>
<dbReference type="Pfam" id="PF01783">
    <property type="entry name" value="Ribosomal_L32p"/>
    <property type="match status" value="1"/>
</dbReference>
<feature type="compositionally biased region" description="Basic residues" evidence="6">
    <location>
        <begin position="7"/>
        <end position="20"/>
    </location>
</feature>
<dbReference type="PANTHER" id="PTHR35534:SF1">
    <property type="entry name" value="LARGE RIBOSOMAL SUBUNIT PROTEIN BL32"/>
    <property type="match status" value="1"/>
</dbReference>
<evidence type="ECO:0000256" key="6">
    <source>
        <dbReference type="SAM" id="MobiDB-lite"/>
    </source>
</evidence>
<evidence type="ECO:0000256" key="2">
    <source>
        <dbReference type="ARBA" id="ARBA00022980"/>
    </source>
</evidence>
<reference evidence="7" key="1">
    <citation type="submission" date="2016-04" db="EMBL/GenBank/DDBJ databases">
        <authorList>
            <person name="Evans L.H."/>
            <person name="Alamgir A."/>
            <person name="Owens N."/>
            <person name="Weber N.D."/>
            <person name="Virtaneva K."/>
            <person name="Barbian K."/>
            <person name="Babar A."/>
            <person name="Rosenke K."/>
        </authorList>
    </citation>
    <scope>NUCLEOTIDE SEQUENCE</scope>
    <source>
        <strain evidence="7">86</strain>
    </source>
</reference>
<protein>
    <recommendedName>
        <fullName evidence="4 5">Large ribosomal subunit protein bL32</fullName>
    </recommendedName>
</protein>
<dbReference type="AlphaFoldDB" id="A0A212KCD1"/>
<dbReference type="PANTHER" id="PTHR35534">
    <property type="entry name" value="50S RIBOSOMAL PROTEIN L32"/>
    <property type="match status" value="1"/>
</dbReference>
<keyword evidence="2 5" id="KW-0689">Ribosomal protein</keyword>
<comment type="similarity">
    <text evidence="1 5">Belongs to the bacterial ribosomal protein bL32 family.</text>
</comment>
<dbReference type="InterPro" id="IPR011332">
    <property type="entry name" value="Ribosomal_zn-bd"/>
</dbReference>
<dbReference type="InterPro" id="IPR044957">
    <property type="entry name" value="Ribosomal_bL32_bact"/>
</dbReference>
<dbReference type="SUPFAM" id="SSF57829">
    <property type="entry name" value="Zn-binding ribosomal proteins"/>
    <property type="match status" value="1"/>
</dbReference>
<feature type="region of interest" description="Disordered" evidence="6">
    <location>
        <begin position="1"/>
        <end position="20"/>
    </location>
</feature>
<evidence type="ECO:0000256" key="1">
    <source>
        <dbReference type="ARBA" id="ARBA00008560"/>
    </source>
</evidence>